<feature type="domain" description="HTH tetR-type" evidence="4">
    <location>
        <begin position="23"/>
        <end position="83"/>
    </location>
</feature>
<dbReference type="InterPro" id="IPR050109">
    <property type="entry name" value="HTH-type_TetR-like_transc_reg"/>
</dbReference>
<dbReference type="PRINTS" id="PR00455">
    <property type="entry name" value="HTHTETR"/>
</dbReference>
<evidence type="ECO:0000259" key="4">
    <source>
        <dbReference type="PROSITE" id="PS50977"/>
    </source>
</evidence>
<dbReference type="STRING" id="941907.SAMN06295910_0138"/>
<dbReference type="RefSeq" id="WP_157123623.1">
    <property type="nucleotide sequence ID" value="NZ_LT840185.1"/>
</dbReference>
<dbReference type="GO" id="GO:0003677">
    <property type="term" value="F:DNA binding"/>
    <property type="evidence" value="ECO:0007669"/>
    <property type="project" value="UniProtKB-UniRule"/>
</dbReference>
<dbReference type="InterPro" id="IPR009057">
    <property type="entry name" value="Homeodomain-like_sf"/>
</dbReference>
<dbReference type="Gene3D" id="1.10.357.10">
    <property type="entry name" value="Tetracycline Repressor, domain 2"/>
    <property type="match status" value="1"/>
</dbReference>
<dbReference type="AlphaFoldDB" id="A0A1X7FYR4"/>
<feature type="DNA-binding region" description="H-T-H motif" evidence="2">
    <location>
        <begin position="46"/>
        <end position="65"/>
    </location>
</feature>
<protein>
    <submittedName>
        <fullName evidence="5">Transcriptional regulator, TetR family</fullName>
    </submittedName>
</protein>
<dbReference type="Pfam" id="PF00440">
    <property type="entry name" value="TetR_N"/>
    <property type="match status" value="1"/>
</dbReference>
<dbReference type="InterPro" id="IPR023772">
    <property type="entry name" value="DNA-bd_HTH_TetR-type_CS"/>
</dbReference>
<reference evidence="6" key="1">
    <citation type="submission" date="2017-04" db="EMBL/GenBank/DDBJ databases">
        <authorList>
            <person name="Varghese N."/>
            <person name="Submissions S."/>
        </authorList>
    </citation>
    <scope>NUCLEOTIDE SEQUENCE [LARGE SCALE GENOMIC DNA]</scope>
    <source>
        <strain evidence="6">Dd16</strain>
    </source>
</reference>
<organism evidence="5 6">
    <name type="scientific">Allosphingosinicella indica</name>
    <dbReference type="NCBI Taxonomy" id="941907"/>
    <lineage>
        <taxon>Bacteria</taxon>
        <taxon>Pseudomonadati</taxon>
        <taxon>Pseudomonadota</taxon>
        <taxon>Alphaproteobacteria</taxon>
        <taxon>Sphingomonadales</taxon>
        <taxon>Sphingomonadaceae</taxon>
        <taxon>Allosphingosinicella</taxon>
    </lineage>
</organism>
<evidence type="ECO:0000256" key="3">
    <source>
        <dbReference type="SAM" id="MobiDB-lite"/>
    </source>
</evidence>
<dbReference type="OrthoDB" id="9816431at2"/>
<sequence>MSDPAPAGTTAAIRAKPGRPPSPERRQAMVAAAVAILSEAGVDAMTTREVAARAGASERTLFKHFGSKEGLVRAVIDHAVIGLLDRSVFPRVLEPEPLTRASFAEWHISFLSNRLEQGKARPENYLILFRELFRDAHFRSLFKQRWRAAVFEPMAAQFAAMIEAGHLSGKISATTLAGLFFSTNLGYLLARFVLATDEPWADESDCKALVAAFAHLLE</sequence>
<keyword evidence="1 2" id="KW-0238">DNA-binding</keyword>
<accession>A0A1X7FYR4</accession>
<gene>
    <name evidence="5" type="ORF">SAMN06295910_0138</name>
</gene>
<keyword evidence="6" id="KW-1185">Reference proteome</keyword>
<dbReference type="InterPro" id="IPR001647">
    <property type="entry name" value="HTH_TetR"/>
</dbReference>
<dbReference type="PANTHER" id="PTHR30055:SF222">
    <property type="entry name" value="REGULATORY PROTEIN"/>
    <property type="match status" value="1"/>
</dbReference>
<dbReference type="PROSITE" id="PS50977">
    <property type="entry name" value="HTH_TETR_2"/>
    <property type="match status" value="1"/>
</dbReference>
<feature type="region of interest" description="Disordered" evidence="3">
    <location>
        <begin position="1"/>
        <end position="24"/>
    </location>
</feature>
<dbReference type="PROSITE" id="PS01081">
    <property type="entry name" value="HTH_TETR_1"/>
    <property type="match status" value="1"/>
</dbReference>
<proteinExistence type="predicted"/>
<dbReference type="SUPFAM" id="SSF46689">
    <property type="entry name" value="Homeodomain-like"/>
    <property type="match status" value="1"/>
</dbReference>
<evidence type="ECO:0000313" key="5">
    <source>
        <dbReference type="EMBL" id="SMF61134.1"/>
    </source>
</evidence>
<dbReference type="SUPFAM" id="SSF48498">
    <property type="entry name" value="Tetracyclin repressor-like, C-terminal domain"/>
    <property type="match status" value="1"/>
</dbReference>
<dbReference type="EMBL" id="LT840185">
    <property type="protein sequence ID" value="SMF61134.1"/>
    <property type="molecule type" value="Genomic_DNA"/>
</dbReference>
<dbReference type="InterPro" id="IPR036271">
    <property type="entry name" value="Tet_transcr_reg_TetR-rel_C_sf"/>
</dbReference>
<evidence type="ECO:0000313" key="6">
    <source>
        <dbReference type="Proteomes" id="UP000192934"/>
    </source>
</evidence>
<evidence type="ECO:0000256" key="1">
    <source>
        <dbReference type="ARBA" id="ARBA00023125"/>
    </source>
</evidence>
<dbReference type="PANTHER" id="PTHR30055">
    <property type="entry name" value="HTH-TYPE TRANSCRIPTIONAL REGULATOR RUTR"/>
    <property type="match status" value="1"/>
</dbReference>
<name>A0A1X7FYR4_9SPHN</name>
<evidence type="ECO:0000256" key="2">
    <source>
        <dbReference type="PROSITE-ProRule" id="PRU00335"/>
    </source>
</evidence>
<dbReference type="Proteomes" id="UP000192934">
    <property type="component" value="Chromosome I"/>
</dbReference>